<name>A0A062XY54_9BACT</name>
<dbReference type="STRING" id="1312852.EG19_08070"/>
<dbReference type="InterPro" id="IPR011990">
    <property type="entry name" value="TPR-like_helical_dom_sf"/>
</dbReference>
<dbReference type="Gene3D" id="1.25.40.10">
    <property type="entry name" value="Tetratricopeptide repeat domain"/>
    <property type="match status" value="3"/>
</dbReference>
<dbReference type="PROSITE" id="PS50005">
    <property type="entry name" value="TPR"/>
    <property type="match status" value="4"/>
</dbReference>
<dbReference type="EMBL" id="JMFG01000035">
    <property type="protein sequence ID" value="KDA53061.1"/>
    <property type="molecule type" value="Genomic_DNA"/>
</dbReference>
<dbReference type="Proteomes" id="UP000027284">
    <property type="component" value="Unassembled WGS sequence"/>
</dbReference>
<protein>
    <recommendedName>
        <fullName evidence="7">Tetratricopeptide repeat protein</fullName>
    </recommendedName>
</protein>
<dbReference type="OrthoDB" id="108014at2"/>
<evidence type="ECO:0000256" key="2">
    <source>
        <dbReference type="ARBA" id="ARBA00022803"/>
    </source>
</evidence>
<feature type="repeat" description="TPR" evidence="3">
    <location>
        <begin position="511"/>
        <end position="544"/>
    </location>
</feature>
<evidence type="ECO:0000313" key="6">
    <source>
        <dbReference type="Proteomes" id="UP000027284"/>
    </source>
</evidence>
<dbReference type="InterPro" id="IPR019734">
    <property type="entry name" value="TPR_rpt"/>
</dbReference>
<sequence length="597" mass="65341">MCARCGSPLLVVSGLAEVGEEITPEEELEKAEQLAGAFSEDVLERLTLQEKQIAKLQEALQELRERVGELEGSVAIVDAGLRALSQLLDRRKVVREAELFAAWEREAAEEAARHEVVEDLNSRRELLLARARTLGSRAARAFERALDTAELLLASGKVRQAIGKLFAVLKRYPRHPEMAKLVGELAMEQGELAMAREAFQILVALDPSDADGLVSLATLLADEGQMREAERLLRKATRVAKESFLPSFALGALKIAQDDLLAARKHLLRAVNREEAPVPLFLLGLVELRLGRPAKAIKLLERAVELAPDLEEAIYTLGLAYLERGYTRKALSCFRQVLELDPQRLRYQEAVRLLVGGKPPLKLPPEVSRALDQAASASERGELTAAWEALSQACSAHPHPSLQAAAALVASALGKGREAVRWARQVLKQDIGGPPRIAAWTALLETLRGKGRYGVLQKLARNLLSAGESSLERGLAAYELALALVEQGRDMQQAEELAHQALVLFPSELQPYAQAAVGRVYLAQERYQDALDYLQPAASAAPSPQILTQLGLALLGVGEKQHARQVLQRARVEGGADLKTDVLDHLVRVAWLSTRRS</sequence>
<comment type="caution">
    <text evidence="5">The sequence shown here is derived from an EMBL/GenBank/DDBJ whole genome shotgun (WGS) entry which is preliminary data.</text>
</comment>
<dbReference type="InterPro" id="IPR051012">
    <property type="entry name" value="CellSynth/LPSAsmb/PSIAsmb"/>
</dbReference>
<evidence type="ECO:0000256" key="4">
    <source>
        <dbReference type="SAM" id="Coils"/>
    </source>
</evidence>
<proteinExistence type="predicted"/>
<accession>A0A062XY54</accession>
<dbReference type="Pfam" id="PF13424">
    <property type="entry name" value="TPR_12"/>
    <property type="match status" value="1"/>
</dbReference>
<organism evidence="5 6">
    <name type="scientific">Thermoanaerobaculum aquaticum</name>
    <dbReference type="NCBI Taxonomy" id="1312852"/>
    <lineage>
        <taxon>Bacteria</taxon>
        <taxon>Pseudomonadati</taxon>
        <taxon>Acidobacteriota</taxon>
        <taxon>Thermoanaerobaculia</taxon>
        <taxon>Thermoanaerobaculales</taxon>
        <taxon>Thermoanaerobaculaceae</taxon>
        <taxon>Thermoanaerobaculum</taxon>
    </lineage>
</organism>
<dbReference type="RefSeq" id="WP_038050312.1">
    <property type="nucleotide sequence ID" value="NZ_JMFG01000035.1"/>
</dbReference>
<dbReference type="SUPFAM" id="SSF48452">
    <property type="entry name" value="TPR-like"/>
    <property type="match status" value="2"/>
</dbReference>
<evidence type="ECO:0000313" key="5">
    <source>
        <dbReference type="EMBL" id="KDA53061.1"/>
    </source>
</evidence>
<feature type="repeat" description="TPR" evidence="3">
    <location>
        <begin position="277"/>
        <end position="310"/>
    </location>
</feature>
<dbReference type="PANTHER" id="PTHR45586">
    <property type="entry name" value="TPR REPEAT-CONTAINING PROTEIN PA4667"/>
    <property type="match status" value="1"/>
</dbReference>
<reference evidence="5 6" key="1">
    <citation type="submission" date="2014-04" db="EMBL/GenBank/DDBJ databases">
        <title>The Genome Sequence of Thermoanaerobaculum aquaticum MP-01, The First Cultivated Group 23 Acidobacterium.</title>
        <authorList>
            <person name="Stamps B.W."/>
            <person name="Losey N.A."/>
            <person name="Lawson P.A."/>
            <person name="Stevenson B.S."/>
        </authorList>
    </citation>
    <scope>NUCLEOTIDE SEQUENCE [LARGE SCALE GENOMIC DNA]</scope>
    <source>
        <strain evidence="5 6">MP-01</strain>
    </source>
</reference>
<evidence type="ECO:0008006" key="7">
    <source>
        <dbReference type="Google" id="ProtNLM"/>
    </source>
</evidence>
<keyword evidence="2 3" id="KW-0802">TPR repeat</keyword>
<feature type="repeat" description="TPR" evidence="3">
    <location>
        <begin position="311"/>
        <end position="344"/>
    </location>
</feature>
<keyword evidence="1" id="KW-0677">Repeat</keyword>
<feature type="coiled-coil region" evidence="4">
    <location>
        <begin position="39"/>
        <end position="73"/>
    </location>
</feature>
<dbReference type="Pfam" id="PF13432">
    <property type="entry name" value="TPR_16"/>
    <property type="match status" value="2"/>
</dbReference>
<gene>
    <name evidence="5" type="ORF">EG19_08070</name>
</gene>
<evidence type="ECO:0000256" key="1">
    <source>
        <dbReference type="ARBA" id="ARBA00022737"/>
    </source>
</evidence>
<keyword evidence="6" id="KW-1185">Reference proteome</keyword>
<dbReference type="AlphaFoldDB" id="A0A062XY54"/>
<keyword evidence="4" id="KW-0175">Coiled coil</keyword>
<dbReference type="SMART" id="SM00028">
    <property type="entry name" value="TPR"/>
    <property type="match status" value="6"/>
</dbReference>
<dbReference type="PANTHER" id="PTHR45586:SF1">
    <property type="entry name" value="LIPOPOLYSACCHARIDE ASSEMBLY PROTEIN B"/>
    <property type="match status" value="1"/>
</dbReference>
<feature type="repeat" description="TPR" evidence="3">
    <location>
        <begin position="176"/>
        <end position="209"/>
    </location>
</feature>
<dbReference type="PROSITE" id="PS50293">
    <property type="entry name" value="TPR_REGION"/>
    <property type="match status" value="1"/>
</dbReference>
<evidence type="ECO:0000256" key="3">
    <source>
        <dbReference type="PROSITE-ProRule" id="PRU00339"/>
    </source>
</evidence>